<feature type="domain" description="HTH lysR-type" evidence="5">
    <location>
        <begin position="2"/>
        <end position="61"/>
    </location>
</feature>
<dbReference type="GO" id="GO:0003677">
    <property type="term" value="F:DNA binding"/>
    <property type="evidence" value="ECO:0007669"/>
    <property type="project" value="UniProtKB-KW"/>
</dbReference>
<evidence type="ECO:0000256" key="3">
    <source>
        <dbReference type="ARBA" id="ARBA00023125"/>
    </source>
</evidence>
<evidence type="ECO:0000259" key="5">
    <source>
        <dbReference type="PROSITE" id="PS50931"/>
    </source>
</evidence>
<dbReference type="InterPro" id="IPR036388">
    <property type="entry name" value="WH-like_DNA-bd_sf"/>
</dbReference>
<proteinExistence type="inferred from homology"/>
<comment type="similarity">
    <text evidence="1">Belongs to the LysR transcriptional regulatory family.</text>
</comment>
<evidence type="ECO:0000256" key="2">
    <source>
        <dbReference type="ARBA" id="ARBA00023015"/>
    </source>
</evidence>
<dbReference type="SUPFAM" id="SSF46785">
    <property type="entry name" value="Winged helix' DNA-binding domain"/>
    <property type="match status" value="1"/>
</dbReference>
<dbReference type="EMBL" id="SLWM01000014">
    <property type="protein sequence ID" value="TCO17427.1"/>
    <property type="molecule type" value="Genomic_DNA"/>
</dbReference>
<evidence type="ECO:0000256" key="1">
    <source>
        <dbReference type="ARBA" id="ARBA00009437"/>
    </source>
</evidence>
<evidence type="ECO:0000256" key="4">
    <source>
        <dbReference type="ARBA" id="ARBA00023163"/>
    </source>
</evidence>
<keyword evidence="2" id="KW-0805">Transcription regulation</keyword>
<dbReference type="InterPro" id="IPR005119">
    <property type="entry name" value="LysR_subst-bd"/>
</dbReference>
<dbReference type="Pfam" id="PF03466">
    <property type="entry name" value="LysR_substrate"/>
    <property type="match status" value="1"/>
</dbReference>
<dbReference type="InterPro" id="IPR036390">
    <property type="entry name" value="WH_DNA-bd_sf"/>
</dbReference>
<dbReference type="Proteomes" id="UP000295818">
    <property type="component" value="Unassembled WGS sequence"/>
</dbReference>
<dbReference type="PROSITE" id="PS50931">
    <property type="entry name" value="HTH_LYSR"/>
    <property type="match status" value="1"/>
</dbReference>
<comment type="caution">
    <text evidence="6">The sequence shown here is derived from an EMBL/GenBank/DDBJ whole genome shotgun (WGS) entry which is preliminary data.</text>
</comment>
<dbReference type="PANTHER" id="PTHR30346">
    <property type="entry name" value="TRANSCRIPTIONAL DUAL REGULATOR HCAR-RELATED"/>
    <property type="match status" value="1"/>
</dbReference>
<dbReference type="InterPro" id="IPR000847">
    <property type="entry name" value="LysR_HTH_N"/>
</dbReference>
<dbReference type="Gene3D" id="1.10.10.10">
    <property type="entry name" value="Winged helix-like DNA-binding domain superfamily/Winged helix DNA-binding domain"/>
    <property type="match status" value="1"/>
</dbReference>
<organism evidence="6 7">
    <name type="scientific">Kribbella orskensis</name>
    <dbReference type="NCBI Taxonomy" id="2512216"/>
    <lineage>
        <taxon>Bacteria</taxon>
        <taxon>Bacillati</taxon>
        <taxon>Actinomycetota</taxon>
        <taxon>Actinomycetes</taxon>
        <taxon>Propionibacteriales</taxon>
        <taxon>Kribbellaceae</taxon>
        <taxon>Kribbella</taxon>
    </lineage>
</organism>
<dbReference type="Pfam" id="PF00126">
    <property type="entry name" value="HTH_1"/>
    <property type="match status" value="1"/>
</dbReference>
<sequence length="323" mass="34186">MFELRHLAALAAVADEGSFGRAAARLGYTQSTVSQQIAALEKTAGGALFDRPGGPNAVRITPLGAVVLAHGRELLAKAEAMTAAVDRFQAGDSRIDIGTFQSVSSTLLPPIIRRLRDEHPGCDLRLVEAELDQPEVGDLDLLFFDGRPGGGTEYRKLLDDRYVLVARQGDFPAGPVRLKQLDGLPLVAYPPICDQGRMENALQNKGIRPTIVFRTAGNEALLSMVRAGLGAALMPLLAARGAGAFNPGLVADGNHSGAAAYLAGDQELLTVHELRPALPPREIFLLWKAGRTQSPLARRAIEVSVAIAADTTSALDSACPSDD</sequence>
<dbReference type="PRINTS" id="PR00039">
    <property type="entry name" value="HTHLYSR"/>
</dbReference>
<keyword evidence="4" id="KW-0804">Transcription</keyword>
<dbReference type="CDD" id="cd05466">
    <property type="entry name" value="PBP2_LTTR_substrate"/>
    <property type="match status" value="1"/>
</dbReference>
<keyword evidence="7" id="KW-1185">Reference proteome</keyword>
<protein>
    <submittedName>
        <fullName evidence="6">DNA-binding transcriptional LysR family regulator</fullName>
    </submittedName>
</protein>
<dbReference type="Gene3D" id="3.40.190.290">
    <property type="match status" value="1"/>
</dbReference>
<keyword evidence="3 6" id="KW-0238">DNA-binding</keyword>
<dbReference type="PANTHER" id="PTHR30346:SF0">
    <property type="entry name" value="HCA OPERON TRANSCRIPTIONAL ACTIVATOR HCAR"/>
    <property type="match status" value="1"/>
</dbReference>
<reference evidence="6 7" key="1">
    <citation type="journal article" date="2015" name="Stand. Genomic Sci.">
        <title>Genomic Encyclopedia of Bacterial and Archaeal Type Strains, Phase III: the genomes of soil and plant-associated and newly described type strains.</title>
        <authorList>
            <person name="Whitman W.B."/>
            <person name="Woyke T."/>
            <person name="Klenk H.P."/>
            <person name="Zhou Y."/>
            <person name="Lilburn T.G."/>
            <person name="Beck B.J."/>
            <person name="De Vos P."/>
            <person name="Vandamme P."/>
            <person name="Eisen J.A."/>
            <person name="Garrity G."/>
            <person name="Hugenholtz P."/>
            <person name="Kyrpides N.C."/>
        </authorList>
    </citation>
    <scope>NUCLEOTIDE SEQUENCE [LARGE SCALE GENOMIC DNA]</scope>
    <source>
        <strain evidence="6 7">VKM Ac-2538</strain>
    </source>
</reference>
<gene>
    <name evidence="6" type="ORF">EV644_11475</name>
</gene>
<accession>A0ABY2BFZ4</accession>
<evidence type="ECO:0000313" key="6">
    <source>
        <dbReference type="EMBL" id="TCO17427.1"/>
    </source>
</evidence>
<dbReference type="RefSeq" id="WP_132192280.1">
    <property type="nucleotide sequence ID" value="NZ_SLWM01000014.1"/>
</dbReference>
<name>A0ABY2BFZ4_9ACTN</name>
<evidence type="ECO:0000313" key="7">
    <source>
        <dbReference type="Proteomes" id="UP000295818"/>
    </source>
</evidence>
<dbReference type="SUPFAM" id="SSF53850">
    <property type="entry name" value="Periplasmic binding protein-like II"/>
    <property type="match status" value="1"/>
</dbReference>